<accession>A0A2T6ZFV1</accession>
<dbReference type="Pfam" id="PF25396">
    <property type="entry name" value="ZNFX1"/>
    <property type="match status" value="1"/>
</dbReference>
<feature type="region of interest" description="Disordered" evidence="2">
    <location>
        <begin position="1153"/>
        <end position="1184"/>
    </location>
</feature>
<evidence type="ECO:0000313" key="5">
    <source>
        <dbReference type="Proteomes" id="UP000244722"/>
    </source>
</evidence>
<feature type="compositionally biased region" description="Acidic residues" evidence="2">
    <location>
        <begin position="117"/>
        <end position="128"/>
    </location>
</feature>
<dbReference type="InterPro" id="IPR045055">
    <property type="entry name" value="DNA2/NAM7-like"/>
</dbReference>
<feature type="compositionally biased region" description="Polar residues" evidence="2">
    <location>
        <begin position="1104"/>
        <end position="1113"/>
    </location>
</feature>
<keyword evidence="4" id="KW-0378">Hydrolase</keyword>
<evidence type="ECO:0000256" key="1">
    <source>
        <dbReference type="ARBA" id="ARBA00022806"/>
    </source>
</evidence>
<keyword evidence="5" id="KW-1185">Reference proteome</keyword>
<evidence type="ECO:0000256" key="2">
    <source>
        <dbReference type="SAM" id="MobiDB-lite"/>
    </source>
</evidence>
<dbReference type="Pfam" id="PF13086">
    <property type="entry name" value="AAA_11"/>
    <property type="match status" value="1"/>
</dbReference>
<dbReference type="Proteomes" id="UP000244722">
    <property type="component" value="Unassembled WGS sequence"/>
</dbReference>
<comment type="caution">
    <text evidence="4">The sequence shown here is derived from an EMBL/GenBank/DDBJ whole genome shotgun (WGS) entry which is preliminary data.</text>
</comment>
<dbReference type="Pfam" id="PF13087">
    <property type="entry name" value="AAA_12"/>
    <property type="match status" value="1"/>
</dbReference>
<dbReference type="GO" id="GO:0031380">
    <property type="term" value="C:nuclear RNA-directed RNA polymerase complex"/>
    <property type="evidence" value="ECO:0007669"/>
    <property type="project" value="TreeGrafter"/>
</dbReference>
<gene>
    <name evidence="4" type="ORF">B9Z19DRAFT_1133424</name>
</gene>
<feature type="compositionally biased region" description="Polar residues" evidence="2">
    <location>
        <begin position="1168"/>
        <end position="1184"/>
    </location>
</feature>
<keyword evidence="1" id="KW-0547">Nucleotide-binding</keyword>
<dbReference type="InterPro" id="IPR047187">
    <property type="entry name" value="SF1_C_Upf1"/>
</dbReference>
<sequence length="1342" mass="148431">MAKRKGNGPAGNGHRNRPRKSNASSSSGSAVGSPSTPSSARDSRLASLTPIRGTPAHEVESTDSGNRGSVSDNGSAEGWQTAPGPKTATRRKFLPKNGGGPLRKDKHELPALKIEGAPDDDDDEEEDGVSTTGGGAPTQTKGVAKNPLVFMFETESTENSPDAWRRCPEVPSISELLRERVELPINVIDGPYSSVDDYLEAHYELLKEDAFAGLREAVCHMRQYPDAEDTNDLAVYDHVRILGLTFAPMGVCCKVSFSLNRAGKRVRWENSKRLLPGTLVCLSHDNFKTLKLATVAARPMAGLELPVPEVDLLFSEGEIEFDSTETFIMVESRQGYFEAYKWTLKALQRMNENNFLLHEHICFLDQDVPPPDYLEKSPTLNLSSLFPDVRDRESLEEVDVLRGWPAAVHSTMDKTQQQALKTILTNRVAIVQGPPGTGKTWVSVVALKAMIKNMDRNDPPIVIACQTNHALDQLLGKILEFEDNVVRLGGRTQDRGKIKERTIYELGMRMKKQIVGSKLGLARAQKEQLTQKMIDLLETLQPELLTPETLRRYGAITEGQEASFYSNRAGWITYEDDEQPTGVMSDWLGDSFTHIIVAANLSDEYEEADIEYEALKEMEAEFQTTLQADEFDDSLKGRWIPLAHKYRVQIPFMPSDDEIRRAMKSKNVWDISDHVRPAMYQRLKSKVTAGIRRKFDEYNFTYQRLVRDLKVARLEKYAYILGSAKLVGLTTTGLSKNRSLLAAIQPRVLLIEEAAETLEGLVTAGCLPSIEHLILVGDHKQLRGHCSVSELAGAPFNLEISMFERLVNNGLPFDMLQEQRRMRPEIREILTPIYQDLLKDHSCVLGRPGIPGMGDTHVFWYSHMNPDQMDNGTSRINTEEAAMIVGFIEHLVLNKTSPEKITVLTFYGGQKHEIIKRVRRNNNLKACELRITTVDSYQGEENDVIILSLVRSNPQGSVGFLNVQNRICVALSRARLGLYIFGDAQMITRADKTWWEIGKILNTPPSRIGFAMPIVCQKHGKLEFIKESQDWVDIVGGCYQWCKETLPCSHICRFRCHPFDHKDIRCLDACLKRLVCGHQCQGDCYKPCHCLKCDEKQVLSDDASNSRASTRSESIPGPLTPIQSTTSSSLIDTSLGHDSAWNYQDIRNEGLHAGPRSAIAQRDKAESDVSSLDNNQKSVDTHSLGQPIAVNAQRSLGSRGGNVLPKPVATIIAGGDGTPVAQPANSIMEVRGPITERRIIGGSGPMTTQGPTPAQQSPSPRASPRRPQGPGAGRGFFNTGPASPPSGLSYAKSVGGRQQNGGPSSGTQQSTTWSSVAGKPQPQTSKLPDGGANRYGGDYTRR</sequence>
<dbReference type="InterPro" id="IPR041679">
    <property type="entry name" value="DNA2/NAM7-like_C"/>
</dbReference>
<feature type="compositionally biased region" description="Low complexity" evidence="2">
    <location>
        <begin position="1253"/>
        <end position="1269"/>
    </location>
</feature>
<reference evidence="4 5" key="1">
    <citation type="submission" date="2017-04" db="EMBL/GenBank/DDBJ databases">
        <title>Draft genome sequence of Tuber borchii Vittad., a whitish edible truffle.</title>
        <authorList>
            <consortium name="DOE Joint Genome Institute"/>
            <person name="Murat C."/>
            <person name="Kuo A."/>
            <person name="Barry K.W."/>
            <person name="Clum A."/>
            <person name="Dockter R.B."/>
            <person name="Fauchery L."/>
            <person name="Iotti M."/>
            <person name="Kohler A."/>
            <person name="Labutti K."/>
            <person name="Lindquist E.A."/>
            <person name="Lipzen A."/>
            <person name="Ohm R.A."/>
            <person name="Wang M."/>
            <person name="Grigoriev I.V."/>
            <person name="Zambonelli A."/>
            <person name="Martin F.M."/>
        </authorList>
    </citation>
    <scope>NUCLEOTIDE SEQUENCE [LARGE SCALE GENOMIC DNA]</scope>
    <source>
        <strain evidence="4 5">Tbo3840</strain>
    </source>
</reference>
<dbReference type="PANTHER" id="PTHR10887:SF341">
    <property type="entry name" value="NFX1-TYPE ZINC FINGER-CONTAINING PROTEIN 1"/>
    <property type="match status" value="1"/>
</dbReference>
<dbReference type="STRING" id="42251.A0A2T6ZFV1"/>
<proteinExistence type="predicted"/>
<dbReference type="Gene3D" id="3.40.50.300">
    <property type="entry name" value="P-loop containing nucleotide triphosphate hydrolases"/>
    <property type="match status" value="2"/>
</dbReference>
<dbReference type="OrthoDB" id="409395at2759"/>
<evidence type="ECO:0000259" key="3">
    <source>
        <dbReference type="PROSITE" id="PS00128"/>
    </source>
</evidence>
<feature type="region of interest" description="Disordered" evidence="2">
    <location>
        <begin position="1238"/>
        <end position="1342"/>
    </location>
</feature>
<dbReference type="InterPro" id="IPR027417">
    <property type="entry name" value="P-loop_NTPase"/>
</dbReference>
<organism evidence="4 5">
    <name type="scientific">Tuber borchii</name>
    <name type="common">White truffle</name>
    <dbReference type="NCBI Taxonomy" id="42251"/>
    <lineage>
        <taxon>Eukaryota</taxon>
        <taxon>Fungi</taxon>
        <taxon>Dikarya</taxon>
        <taxon>Ascomycota</taxon>
        <taxon>Pezizomycotina</taxon>
        <taxon>Pezizomycetes</taxon>
        <taxon>Pezizales</taxon>
        <taxon>Tuberaceae</taxon>
        <taxon>Tuber</taxon>
    </lineage>
</organism>
<dbReference type="GO" id="GO:0004386">
    <property type="term" value="F:helicase activity"/>
    <property type="evidence" value="ECO:0007669"/>
    <property type="project" value="InterPro"/>
</dbReference>
<feature type="region of interest" description="Disordered" evidence="2">
    <location>
        <begin position="1104"/>
        <end position="1128"/>
    </location>
</feature>
<feature type="compositionally biased region" description="Low complexity" evidence="2">
    <location>
        <begin position="1300"/>
        <end position="1315"/>
    </location>
</feature>
<protein>
    <submittedName>
        <fullName evidence="4">P-loop containing nucleoside triphosphate hydrolase protein</fullName>
    </submittedName>
</protein>
<dbReference type="GO" id="GO:0016787">
    <property type="term" value="F:hydrolase activity"/>
    <property type="evidence" value="ECO:0007669"/>
    <property type="project" value="UniProtKB-KW"/>
</dbReference>
<dbReference type="InterPro" id="IPR019799">
    <property type="entry name" value="Glyco_hydro_22_CS"/>
</dbReference>
<evidence type="ECO:0000313" key="4">
    <source>
        <dbReference type="EMBL" id="PUU74381.1"/>
    </source>
</evidence>
<dbReference type="InterPro" id="IPR057373">
    <property type="entry name" value="ZNFX1"/>
</dbReference>
<dbReference type="PANTHER" id="PTHR10887">
    <property type="entry name" value="DNA2/NAM7 HELICASE FAMILY"/>
    <property type="match status" value="1"/>
</dbReference>
<dbReference type="EMBL" id="NESQ01000304">
    <property type="protein sequence ID" value="PUU74381.1"/>
    <property type="molecule type" value="Genomic_DNA"/>
</dbReference>
<feature type="domain" description="Glycosyl hydrolases family 22 (GH22)" evidence="3">
    <location>
        <begin position="1052"/>
        <end position="1070"/>
    </location>
</feature>
<dbReference type="SUPFAM" id="SSF52540">
    <property type="entry name" value="P-loop containing nucleoside triphosphate hydrolases"/>
    <property type="match status" value="1"/>
</dbReference>
<name>A0A2T6ZFV1_TUBBO</name>
<feature type="compositionally biased region" description="Polar residues" evidence="2">
    <location>
        <begin position="62"/>
        <end position="74"/>
    </location>
</feature>
<keyword evidence="1" id="KW-0347">Helicase</keyword>
<dbReference type="PROSITE" id="PS00128">
    <property type="entry name" value="GLYCOSYL_HYDROL_F22_1"/>
    <property type="match status" value="1"/>
</dbReference>
<feature type="compositionally biased region" description="Low complexity" evidence="2">
    <location>
        <begin position="21"/>
        <end position="40"/>
    </location>
</feature>
<dbReference type="CDD" id="cd18808">
    <property type="entry name" value="SF1_C_Upf1"/>
    <property type="match status" value="1"/>
</dbReference>
<dbReference type="GO" id="GO:0031048">
    <property type="term" value="P:regulatory ncRNA-mediated heterochromatin formation"/>
    <property type="evidence" value="ECO:0007669"/>
    <property type="project" value="TreeGrafter"/>
</dbReference>
<dbReference type="InterPro" id="IPR041677">
    <property type="entry name" value="DNA2/NAM7_AAA_11"/>
</dbReference>
<feature type="region of interest" description="Disordered" evidence="2">
    <location>
        <begin position="1"/>
        <end position="143"/>
    </location>
</feature>
<keyword evidence="1" id="KW-0067">ATP-binding</keyword>